<evidence type="ECO:0000313" key="2">
    <source>
        <dbReference type="EMBL" id="KAF5909177.1"/>
    </source>
</evidence>
<dbReference type="Pfam" id="PF12714">
    <property type="entry name" value="TILa"/>
    <property type="match status" value="1"/>
</dbReference>
<feature type="domain" description="TILa" evidence="1">
    <location>
        <begin position="2"/>
        <end position="44"/>
    </location>
</feature>
<dbReference type="AlphaFoldDB" id="A0A8J4UWL2"/>
<evidence type="ECO:0000313" key="3">
    <source>
        <dbReference type="Proteomes" id="UP000727407"/>
    </source>
</evidence>
<gene>
    <name evidence="2" type="ORF">DAT39_001162</name>
</gene>
<accession>A0A8J4UWL2</accession>
<feature type="non-terminal residue" evidence="2">
    <location>
        <position position="121"/>
    </location>
</feature>
<comment type="caution">
    <text evidence="2">The sequence shown here is derived from an EMBL/GenBank/DDBJ whole genome shotgun (WGS) entry which is preliminary data.</text>
</comment>
<dbReference type="EMBL" id="QNUK01000007">
    <property type="protein sequence ID" value="KAF5909177.1"/>
    <property type="molecule type" value="Genomic_DNA"/>
</dbReference>
<protein>
    <submittedName>
        <fullName evidence="2">IgGFc-binding protein-like</fullName>
    </submittedName>
</protein>
<name>A0A8J4UWL2_CLAMG</name>
<reference evidence="2" key="1">
    <citation type="submission" date="2020-07" db="EMBL/GenBank/DDBJ databases">
        <title>Clarias magur genome sequencing, assembly and annotation.</title>
        <authorList>
            <person name="Kushwaha B."/>
            <person name="Kumar R."/>
            <person name="Das P."/>
            <person name="Joshi C.G."/>
            <person name="Kumar D."/>
            <person name="Nagpure N.S."/>
            <person name="Pandey M."/>
            <person name="Agarwal S."/>
            <person name="Srivastava S."/>
            <person name="Singh M."/>
            <person name="Sahoo L."/>
            <person name="Jayasankar P."/>
            <person name="Meher P.K."/>
            <person name="Koringa P.G."/>
            <person name="Iquebal M.A."/>
            <person name="Das S.P."/>
            <person name="Bit A."/>
            <person name="Patnaik S."/>
            <person name="Patel N."/>
            <person name="Shah T.M."/>
            <person name="Hinsu A."/>
            <person name="Jena J.K."/>
        </authorList>
    </citation>
    <scope>NUCLEOTIDE SEQUENCE</scope>
    <source>
        <strain evidence="2">CIFAMagur01</strain>
        <tissue evidence="2">Testis</tissue>
    </source>
</reference>
<sequence>LNETVVTENCQERLTCLPTGKIHRQNMSCESSEVCTTKNGVHGCYPRQCMVEAGGSFSLFSGETWNITSIGAYELVKACDGALEEEWFRVVVALGSQNSVVAVYVYFEEVFITVTNNQSTW</sequence>
<feature type="non-terminal residue" evidence="2">
    <location>
        <position position="1"/>
    </location>
</feature>
<organism evidence="2 3">
    <name type="scientific">Clarias magur</name>
    <name type="common">Asian catfish</name>
    <name type="synonym">Macropteronotus magur</name>
    <dbReference type="NCBI Taxonomy" id="1594786"/>
    <lineage>
        <taxon>Eukaryota</taxon>
        <taxon>Metazoa</taxon>
        <taxon>Chordata</taxon>
        <taxon>Craniata</taxon>
        <taxon>Vertebrata</taxon>
        <taxon>Euteleostomi</taxon>
        <taxon>Actinopterygii</taxon>
        <taxon>Neopterygii</taxon>
        <taxon>Teleostei</taxon>
        <taxon>Ostariophysi</taxon>
        <taxon>Siluriformes</taxon>
        <taxon>Clariidae</taxon>
        <taxon>Clarias</taxon>
    </lineage>
</organism>
<keyword evidence="3" id="KW-1185">Reference proteome</keyword>
<proteinExistence type="predicted"/>
<dbReference type="OrthoDB" id="8887329at2759"/>
<dbReference type="InterPro" id="IPR025615">
    <property type="entry name" value="TILa_dom"/>
</dbReference>
<dbReference type="Proteomes" id="UP000727407">
    <property type="component" value="Unassembled WGS sequence"/>
</dbReference>
<evidence type="ECO:0000259" key="1">
    <source>
        <dbReference type="Pfam" id="PF12714"/>
    </source>
</evidence>